<accession>A0A5A7RJA8</accession>
<proteinExistence type="predicted"/>
<gene>
    <name evidence="1" type="ORF">STAS_35014</name>
</gene>
<dbReference type="GO" id="GO:0016874">
    <property type="term" value="F:ligase activity"/>
    <property type="evidence" value="ECO:0007669"/>
    <property type="project" value="UniProtKB-KW"/>
</dbReference>
<reference evidence="2" key="1">
    <citation type="journal article" date="2019" name="Curr. Biol.">
        <title>Genome Sequence of Striga asiatica Provides Insight into the Evolution of Plant Parasitism.</title>
        <authorList>
            <person name="Yoshida S."/>
            <person name="Kim S."/>
            <person name="Wafula E.K."/>
            <person name="Tanskanen J."/>
            <person name="Kim Y.M."/>
            <person name="Honaas L."/>
            <person name="Yang Z."/>
            <person name="Spallek T."/>
            <person name="Conn C.E."/>
            <person name="Ichihashi Y."/>
            <person name="Cheong K."/>
            <person name="Cui S."/>
            <person name="Der J.P."/>
            <person name="Gundlach H."/>
            <person name="Jiao Y."/>
            <person name="Hori C."/>
            <person name="Ishida J.K."/>
            <person name="Kasahara H."/>
            <person name="Kiba T."/>
            <person name="Kim M.S."/>
            <person name="Koo N."/>
            <person name="Laohavisit A."/>
            <person name="Lee Y.H."/>
            <person name="Lumba S."/>
            <person name="McCourt P."/>
            <person name="Mortimer J.C."/>
            <person name="Mutuku J.M."/>
            <person name="Nomura T."/>
            <person name="Sasaki-Sekimoto Y."/>
            <person name="Seto Y."/>
            <person name="Wang Y."/>
            <person name="Wakatake T."/>
            <person name="Sakakibara H."/>
            <person name="Demura T."/>
            <person name="Yamaguchi S."/>
            <person name="Yoneyama K."/>
            <person name="Manabe R.I."/>
            <person name="Nelson D.C."/>
            <person name="Schulman A.H."/>
            <person name="Timko M.P."/>
            <person name="dePamphilis C.W."/>
            <person name="Choi D."/>
            <person name="Shirasu K."/>
        </authorList>
    </citation>
    <scope>NUCLEOTIDE SEQUENCE [LARGE SCALE GENOMIC DNA]</scope>
    <source>
        <strain evidence="2">cv. UVA1</strain>
    </source>
</reference>
<evidence type="ECO:0000313" key="1">
    <source>
        <dbReference type="EMBL" id="GER57208.1"/>
    </source>
</evidence>
<keyword evidence="2" id="KW-1185">Reference proteome</keyword>
<evidence type="ECO:0000313" key="2">
    <source>
        <dbReference type="Proteomes" id="UP000325081"/>
    </source>
</evidence>
<name>A0A5A7RJA8_STRAF</name>
<dbReference type="AlphaFoldDB" id="A0A5A7RJA8"/>
<organism evidence="1 2">
    <name type="scientific">Striga asiatica</name>
    <name type="common">Asiatic witchweed</name>
    <name type="synonym">Buchnera asiatica</name>
    <dbReference type="NCBI Taxonomy" id="4170"/>
    <lineage>
        <taxon>Eukaryota</taxon>
        <taxon>Viridiplantae</taxon>
        <taxon>Streptophyta</taxon>
        <taxon>Embryophyta</taxon>
        <taxon>Tracheophyta</taxon>
        <taxon>Spermatophyta</taxon>
        <taxon>Magnoliopsida</taxon>
        <taxon>eudicotyledons</taxon>
        <taxon>Gunneridae</taxon>
        <taxon>Pentapetalae</taxon>
        <taxon>asterids</taxon>
        <taxon>lamiids</taxon>
        <taxon>Lamiales</taxon>
        <taxon>Orobanchaceae</taxon>
        <taxon>Buchnereae</taxon>
        <taxon>Striga</taxon>
    </lineage>
</organism>
<dbReference type="Proteomes" id="UP000325081">
    <property type="component" value="Unassembled WGS sequence"/>
</dbReference>
<sequence length="121" mass="13610">MLAATNLSISTFSSLIRSNRANASRNLSFCTWAAITAFHMDPFFTGFDSKRSRARSTRPTRESPLINVVQDTSSLASRLSNAVFASSKSSNSEYMWIKLFWQYGSWPSPNFKTWACTCFPS</sequence>
<protein>
    <submittedName>
        <fullName evidence="1">Serine--tRNA ligase</fullName>
    </submittedName>
</protein>
<keyword evidence="1" id="KW-0436">Ligase</keyword>
<dbReference type="EMBL" id="BKCP01013181">
    <property type="protein sequence ID" value="GER57208.1"/>
    <property type="molecule type" value="Genomic_DNA"/>
</dbReference>
<comment type="caution">
    <text evidence="1">The sequence shown here is derived from an EMBL/GenBank/DDBJ whole genome shotgun (WGS) entry which is preliminary data.</text>
</comment>